<feature type="signal peptide" evidence="1">
    <location>
        <begin position="1"/>
        <end position="20"/>
    </location>
</feature>
<dbReference type="AlphaFoldDB" id="A0A6A7WAM6"/>
<evidence type="ECO:0000256" key="1">
    <source>
        <dbReference type="SAM" id="SignalP"/>
    </source>
</evidence>
<reference evidence="2 3" key="1">
    <citation type="submission" date="2019-09" db="EMBL/GenBank/DDBJ databases">
        <title>Distinct polysaccharide growth profiles of human intestinal Prevotella copri isolates.</title>
        <authorList>
            <person name="Fehlner-Peach H."/>
            <person name="Magnabosco C."/>
            <person name="Raghavan V."/>
            <person name="Scher J.U."/>
            <person name="Tett A."/>
            <person name="Cox L.M."/>
            <person name="Gottsegen C."/>
            <person name="Watters A."/>
            <person name="Wiltshire- Gordon J.D."/>
            <person name="Segata N."/>
            <person name="Bonneau R."/>
            <person name="Littman D.R."/>
        </authorList>
    </citation>
    <scope>NUCLEOTIDE SEQUENCE [LARGE SCALE GENOMIC DNA]</scope>
    <source>
        <strain evidence="3">iAQ1173</strain>
    </source>
</reference>
<dbReference type="RefSeq" id="WP_158463267.1">
    <property type="nucleotide sequence ID" value="NZ_VZAD01000052.1"/>
</dbReference>
<organism evidence="2 3">
    <name type="scientific">Segatella copri</name>
    <dbReference type="NCBI Taxonomy" id="165179"/>
    <lineage>
        <taxon>Bacteria</taxon>
        <taxon>Pseudomonadati</taxon>
        <taxon>Bacteroidota</taxon>
        <taxon>Bacteroidia</taxon>
        <taxon>Bacteroidales</taxon>
        <taxon>Prevotellaceae</taxon>
        <taxon>Segatella</taxon>
    </lineage>
</organism>
<dbReference type="Proteomes" id="UP000384372">
    <property type="component" value="Unassembled WGS sequence"/>
</dbReference>
<proteinExistence type="predicted"/>
<evidence type="ECO:0008006" key="4">
    <source>
        <dbReference type="Google" id="ProtNLM"/>
    </source>
</evidence>
<keyword evidence="1" id="KW-0732">Signal</keyword>
<comment type="caution">
    <text evidence="2">The sequence shown here is derived from an EMBL/GenBank/DDBJ whole genome shotgun (WGS) entry which is preliminary data.</text>
</comment>
<protein>
    <recommendedName>
        <fullName evidence="4">TonB-dependent receptor</fullName>
    </recommendedName>
</protein>
<evidence type="ECO:0000313" key="3">
    <source>
        <dbReference type="Proteomes" id="UP000384372"/>
    </source>
</evidence>
<feature type="chain" id="PRO_5025479222" description="TonB-dependent receptor" evidence="1">
    <location>
        <begin position="21"/>
        <end position="165"/>
    </location>
</feature>
<evidence type="ECO:0000313" key="2">
    <source>
        <dbReference type="EMBL" id="MQP11534.1"/>
    </source>
</evidence>
<gene>
    <name evidence="2" type="ORF">F7D20_06035</name>
</gene>
<name>A0A6A7WAM6_9BACT</name>
<accession>A0A6A7WAM6</accession>
<sequence length="165" mass="18336">MKKTILFLLVALLNFATMSAQEVKKTIYVIDGKKVENFDGSQLKGKTIANYTIDSEHNIHAIFTSDYNTNGRKIGNVKIISNSIKEEVKESEPGKSTSESIHVDSKDEVVFVLNGNVVPYSSVKEVPSSKIVSMNVIKNKKDPDYIKYAKNAKLPPKCIILVTTK</sequence>
<keyword evidence="3" id="KW-1185">Reference proteome</keyword>
<dbReference type="EMBL" id="VZAD01000052">
    <property type="protein sequence ID" value="MQP11534.1"/>
    <property type="molecule type" value="Genomic_DNA"/>
</dbReference>
<dbReference type="OrthoDB" id="1082695at2"/>